<protein>
    <submittedName>
        <fullName evidence="2">Uncharacterized protein</fullName>
    </submittedName>
</protein>
<comment type="caution">
    <text evidence="2">The sequence shown here is derived from an EMBL/GenBank/DDBJ whole genome shotgun (WGS) entry which is preliminary data.</text>
</comment>
<feature type="region of interest" description="Disordered" evidence="1">
    <location>
        <begin position="62"/>
        <end position="81"/>
    </location>
</feature>
<feature type="compositionally biased region" description="Polar residues" evidence="1">
    <location>
        <begin position="66"/>
        <end position="81"/>
    </location>
</feature>
<gene>
    <name evidence="2" type="ORF">NP233_g6422</name>
</gene>
<dbReference type="AlphaFoldDB" id="A0AAD5VR66"/>
<organism evidence="2 3">
    <name type="scientific">Leucocoprinus birnbaumii</name>
    <dbReference type="NCBI Taxonomy" id="56174"/>
    <lineage>
        <taxon>Eukaryota</taxon>
        <taxon>Fungi</taxon>
        <taxon>Dikarya</taxon>
        <taxon>Basidiomycota</taxon>
        <taxon>Agaricomycotina</taxon>
        <taxon>Agaricomycetes</taxon>
        <taxon>Agaricomycetidae</taxon>
        <taxon>Agaricales</taxon>
        <taxon>Agaricineae</taxon>
        <taxon>Agaricaceae</taxon>
        <taxon>Leucocoprinus</taxon>
    </lineage>
</organism>
<keyword evidence="3" id="KW-1185">Reference proteome</keyword>
<sequence>MAIGLTTSLASTPINAICLEIACPIETAKDALEQEEYERRRTQNLCYKCGVSDYISRQCPERNHVPTASGSNHPPGRSNHNIELSATQHTENLRELAETTEDLSTLNIGMMNITNEGNSMDDYVMRFNKDNEEDDSDTAFFSVLSHNKLFNELDHMLEYHSEENKGKIALNERIADMFKWLSQCHAAQGLTSVLMTEEYSYIPGFYNSAGSLYSDQVRRMRYQWKLGRHEIHTRMGDMYHAKLLASLNFYSRFIQYKGSNFSGRLSSPDEVTLPRFLVKGLKADHYEIQDVFGRFTLRMKEKHV</sequence>
<dbReference type="EMBL" id="JANIEX010000419">
    <property type="protein sequence ID" value="KAJ3567349.1"/>
    <property type="molecule type" value="Genomic_DNA"/>
</dbReference>
<evidence type="ECO:0000313" key="3">
    <source>
        <dbReference type="Proteomes" id="UP001213000"/>
    </source>
</evidence>
<reference evidence="2" key="1">
    <citation type="submission" date="2022-07" db="EMBL/GenBank/DDBJ databases">
        <title>Genome Sequence of Leucocoprinus birnbaumii.</title>
        <authorList>
            <person name="Buettner E."/>
        </authorList>
    </citation>
    <scope>NUCLEOTIDE SEQUENCE</scope>
    <source>
        <strain evidence="2">VT141</strain>
    </source>
</reference>
<evidence type="ECO:0000256" key="1">
    <source>
        <dbReference type="SAM" id="MobiDB-lite"/>
    </source>
</evidence>
<proteinExistence type="predicted"/>
<evidence type="ECO:0000313" key="2">
    <source>
        <dbReference type="EMBL" id="KAJ3567349.1"/>
    </source>
</evidence>
<name>A0AAD5VR66_9AGAR</name>
<dbReference type="Proteomes" id="UP001213000">
    <property type="component" value="Unassembled WGS sequence"/>
</dbReference>
<accession>A0AAD5VR66</accession>